<comment type="caution">
    <text evidence="3">The sequence shown here is derived from an EMBL/GenBank/DDBJ whole genome shotgun (WGS) entry which is preliminary data.</text>
</comment>
<gene>
    <name evidence="2" type="primary">rsfS</name>
    <name evidence="3" type="ORF">LX16_0145</name>
</gene>
<dbReference type="OrthoDB" id="9793681at2"/>
<dbReference type="GO" id="GO:0042256">
    <property type="term" value="P:cytosolic ribosome assembly"/>
    <property type="evidence" value="ECO:0007669"/>
    <property type="project" value="UniProtKB-UniRule"/>
</dbReference>
<comment type="function">
    <text evidence="2">Functions as a ribosomal silencing factor. Interacts with ribosomal protein uL14 (rplN), blocking formation of intersubunit bridge B8. Prevents association of the 30S and 50S ribosomal subunits and the formation of functional ribosomes, thus repressing translation.</text>
</comment>
<dbReference type="EMBL" id="VLLL01000003">
    <property type="protein sequence ID" value="TWJ16894.1"/>
    <property type="molecule type" value="Genomic_DNA"/>
</dbReference>
<dbReference type="InterPro" id="IPR043519">
    <property type="entry name" value="NT_sf"/>
</dbReference>
<keyword evidence="2" id="KW-0963">Cytoplasm</keyword>
<accession>A0A562VGE5</accession>
<dbReference type="NCBIfam" id="TIGR00090">
    <property type="entry name" value="rsfS_iojap_ybeB"/>
    <property type="match status" value="1"/>
</dbReference>
<evidence type="ECO:0000256" key="1">
    <source>
        <dbReference type="ARBA" id="ARBA00010574"/>
    </source>
</evidence>
<dbReference type="GO" id="GO:0005737">
    <property type="term" value="C:cytoplasm"/>
    <property type="evidence" value="ECO:0007669"/>
    <property type="project" value="UniProtKB-SubCell"/>
</dbReference>
<dbReference type="SUPFAM" id="SSF81301">
    <property type="entry name" value="Nucleotidyltransferase"/>
    <property type="match status" value="1"/>
</dbReference>
<dbReference type="GO" id="GO:0017148">
    <property type="term" value="P:negative regulation of translation"/>
    <property type="evidence" value="ECO:0007669"/>
    <property type="project" value="UniProtKB-UniRule"/>
</dbReference>
<keyword evidence="4" id="KW-1185">Reference proteome</keyword>
<sequence length="149" mass="16798">MRNWNRTDPDVRNLVVATDIARTVALTAAQAAADKLARDIVLLDVSDEVVITDIFMVASAPNERQVQAIVDSVEERLRKVHDVKPTRREGERGGRWVLLDYADVVVHVQHTEEREYYALDSLWKDCPSIEFVDAGQRGGQDRDGRQDAA</sequence>
<dbReference type="PANTHER" id="PTHR21043">
    <property type="entry name" value="IOJAP SUPERFAMILY ORTHOLOG"/>
    <property type="match status" value="1"/>
</dbReference>
<name>A0A562VGE5_9ACTN</name>
<comment type="subunit">
    <text evidence="2">Interacts with ribosomal protein uL14 (rplN).</text>
</comment>
<dbReference type="AlphaFoldDB" id="A0A562VGE5"/>
<dbReference type="InterPro" id="IPR004394">
    <property type="entry name" value="Iojap/RsfS/C7orf30"/>
</dbReference>
<protein>
    <recommendedName>
        <fullName evidence="2">Ribosomal silencing factor RsfS</fullName>
    </recommendedName>
</protein>
<dbReference type="Gene3D" id="3.30.460.10">
    <property type="entry name" value="Beta Polymerase, domain 2"/>
    <property type="match status" value="1"/>
</dbReference>
<evidence type="ECO:0000313" key="3">
    <source>
        <dbReference type="EMBL" id="TWJ16894.1"/>
    </source>
</evidence>
<reference evidence="3 4" key="1">
    <citation type="journal article" date="2013" name="Stand. Genomic Sci.">
        <title>Genomic Encyclopedia of Type Strains, Phase I: The one thousand microbial genomes (KMG-I) project.</title>
        <authorList>
            <person name="Kyrpides N.C."/>
            <person name="Woyke T."/>
            <person name="Eisen J.A."/>
            <person name="Garrity G."/>
            <person name="Lilburn T.G."/>
            <person name="Beck B.J."/>
            <person name="Whitman W.B."/>
            <person name="Hugenholtz P."/>
            <person name="Klenk H.P."/>
        </authorList>
    </citation>
    <scope>NUCLEOTIDE SEQUENCE [LARGE SCALE GENOMIC DNA]</scope>
    <source>
        <strain evidence="3 4">DSM 45044</strain>
    </source>
</reference>
<dbReference type="HAMAP" id="MF_01477">
    <property type="entry name" value="Iojap_RsfS"/>
    <property type="match status" value="1"/>
</dbReference>
<proteinExistence type="inferred from homology"/>
<dbReference type="Proteomes" id="UP000321617">
    <property type="component" value="Unassembled WGS sequence"/>
</dbReference>
<dbReference type="GO" id="GO:0090071">
    <property type="term" value="P:negative regulation of ribosome biogenesis"/>
    <property type="evidence" value="ECO:0007669"/>
    <property type="project" value="UniProtKB-UniRule"/>
</dbReference>
<dbReference type="PANTHER" id="PTHR21043:SF0">
    <property type="entry name" value="MITOCHONDRIAL ASSEMBLY OF RIBOSOMAL LARGE SUBUNIT PROTEIN 1"/>
    <property type="match status" value="1"/>
</dbReference>
<organism evidence="3 4">
    <name type="scientific">Stackebrandtia albiflava</name>
    <dbReference type="NCBI Taxonomy" id="406432"/>
    <lineage>
        <taxon>Bacteria</taxon>
        <taxon>Bacillati</taxon>
        <taxon>Actinomycetota</taxon>
        <taxon>Actinomycetes</taxon>
        <taxon>Glycomycetales</taxon>
        <taxon>Glycomycetaceae</taxon>
        <taxon>Stackebrandtia</taxon>
    </lineage>
</organism>
<comment type="subcellular location">
    <subcellularLocation>
        <location evidence="2">Cytoplasm</location>
    </subcellularLocation>
</comment>
<comment type="similarity">
    <text evidence="1 2">Belongs to the Iojap/RsfS family.</text>
</comment>
<keyword evidence="2" id="KW-0810">Translation regulation</keyword>
<dbReference type="FunFam" id="3.30.460.10:FF:000008">
    <property type="entry name" value="Ribosomal silencing factor RsfS"/>
    <property type="match status" value="1"/>
</dbReference>
<dbReference type="GO" id="GO:0043023">
    <property type="term" value="F:ribosomal large subunit binding"/>
    <property type="evidence" value="ECO:0007669"/>
    <property type="project" value="TreeGrafter"/>
</dbReference>
<evidence type="ECO:0000313" key="4">
    <source>
        <dbReference type="Proteomes" id="UP000321617"/>
    </source>
</evidence>
<evidence type="ECO:0000256" key="2">
    <source>
        <dbReference type="HAMAP-Rule" id="MF_01477"/>
    </source>
</evidence>
<dbReference type="Pfam" id="PF02410">
    <property type="entry name" value="RsfS"/>
    <property type="match status" value="1"/>
</dbReference>
<keyword evidence="2" id="KW-0678">Repressor</keyword>